<dbReference type="EMBL" id="LQYG01000008">
    <property type="protein sequence ID" value="KYC66410.1"/>
    <property type="molecule type" value="Genomic_DNA"/>
</dbReference>
<evidence type="ECO:0000313" key="2">
    <source>
        <dbReference type="EMBL" id="KYC66410.1"/>
    </source>
</evidence>
<dbReference type="PATRIC" id="fig|1398.24.peg.1699"/>
<accession>A0A150JP01</accession>
<gene>
    <name evidence="2" type="ORF">B4098_2497</name>
    <name evidence="1" type="ORF">B4099_2636</name>
</gene>
<sequence>MYMVKITYNLMNEASKGSSSFLLLHTREPVVGANRYRQAANYTPELLPDTADGPQPLSK</sequence>
<evidence type="ECO:0000313" key="3">
    <source>
        <dbReference type="Proteomes" id="UP000075288"/>
    </source>
</evidence>
<dbReference type="AlphaFoldDB" id="A0A150JP01"/>
<reference evidence="3 4" key="1">
    <citation type="submission" date="2016-01" db="EMBL/GenBank/DDBJ databases">
        <title>Genome Sequences of Twelve Sporeforming Bacillus Species Isolated from Foods.</title>
        <authorList>
            <person name="Berendsen E.M."/>
            <person name="Wells-Bennik M.H."/>
            <person name="Krawcyk A.O."/>
            <person name="De Jong A."/>
            <person name="Holsappel S."/>
            <person name="Eijlander R.T."/>
            <person name="Kuipers O.P."/>
        </authorList>
    </citation>
    <scope>NUCLEOTIDE SEQUENCE [LARGE SCALE GENOMIC DNA]</scope>
    <source>
        <strain evidence="2 3">B4098</strain>
        <strain evidence="1 4">B4099</strain>
    </source>
</reference>
<organism evidence="1 4">
    <name type="scientific">Heyndrickxia coagulans</name>
    <name type="common">Weizmannia coagulans</name>
    <dbReference type="NCBI Taxonomy" id="1398"/>
    <lineage>
        <taxon>Bacteria</taxon>
        <taxon>Bacillati</taxon>
        <taxon>Bacillota</taxon>
        <taxon>Bacilli</taxon>
        <taxon>Bacillales</taxon>
        <taxon>Bacillaceae</taxon>
        <taxon>Heyndrickxia</taxon>
    </lineage>
</organism>
<proteinExistence type="predicted"/>
<evidence type="ECO:0000313" key="1">
    <source>
        <dbReference type="EMBL" id="KYC59020.1"/>
    </source>
</evidence>
<dbReference type="EMBL" id="LQYI01000195">
    <property type="protein sequence ID" value="KYC59020.1"/>
    <property type="molecule type" value="Genomic_DNA"/>
</dbReference>
<dbReference type="Proteomes" id="UP000075304">
    <property type="component" value="Unassembled WGS sequence"/>
</dbReference>
<evidence type="ECO:0000313" key="4">
    <source>
        <dbReference type="Proteomes" id="UP000075304"/>
    </source>
</evidence>
<dbReference type="Proteomes" id="UP000075288">
    <property type="component" value="Unassembled WGS sequence"/>
</dbReference>
<protein>
    <submittedName>
        <fullName evidence="1">Uncharacterized protein</fullName>
    </submittedName>
</protein>
<comment type="caution">
    <text evidence="1">The sequence shown here is derived from an EMBL/GenBank/DDBJ whole genome shotgun (WGS) entry which is preliminary data.</text>
</comment>
<name>A0A150JP01_HEYCO</name>